<dbReference type="PANTHER" id="PTHR43767:SF12">
    <property type="entry name" value="AMP-DEPENDENT SYNTHETASE AND LIGASE"/>
    <property type="match status" value="1"/>
</dbReference>
<proteinExistence type="inferred from homology"/>
<dbReference type="AlphaFoldDB" id="A0A1B7LF71"/>
<dbReference type="InterPro" id="IPR020845">
    <property type="entry name" value="AMP-binding_CS"/>
</dbReference>
<protein>
    <submittedName>
        <fullName evidence="5">Long-chain fatty acid--CoA ligase</fullName>
    </submittedName>
</protein>
<dbReference type="FunFam" id="3.30.300.30:FF:000008">
    <property type="entry name" value="2,3-dihydroxybenzoate-AMP ligase"/>
    <property type="match status" value="1"/>
</dbReference>
<evidence type="ECO:0000256" key="2">
    <source>
        <dbReference type="ARBA" id="ARBA00022598"/>
    </source>
</evidence>
<name>A0A1B7LF71_9FIRM</name>
<dbReference type="Gene3D" id="3.30.300.30">
    <property type="match status" value="1"/>
</dbReference>
<gene>
    <name evidence="5" type="ORF">A6M21_09025</name>
</gene>
<feature type="domain" description="AMP-dependent synthetase/ligase" evidence="3">
    <location>
        <begin position="33"/>
        <end position="401"/>
    </location>
</feature>
<dbReference type="Pfam" id="PF00501">
    <property type="entry name" value="AMP-binding"/>
    <property type="match status" value="1"/>
</dbReference>
<dbReference type="Pfam" id="PF13193">
    <property type="entry name" value="AMP-binding_C"/>
    <property type="match status" value="1"/>
</dbReference>
<keyword evidence="2 5" id="KW-0436">Ligase</keyword>
<evidence type="ECO:0000313" key="6">
    <source>
        <dbReference type="Proteomes" id="UP000078532"/>
    </source>
</evidence>
<dbReference type="STRING" id="1838280.A6M21_09025"/>
<evidence type="ECO:0000259" key="3">
    <source>
        <dbReference type="Pfam" id="PF00501"/>
    </source>
</evidence>
<comment type="caution">
    <text evidence="5">The sequence shown here is derived from an EMBL/GenBank/DDBJ whole genome shotgun (WGS) entry which is preliminary data.</text>
</comment>
<dbReference type="Gene3D" id="3.40.50.980">
    <property type="match status" value="2"/>
</dbReference>
<dbReference type="InterPro" id="IPR050237">
    <property type="entry name" value="ATP-dep_AMP-bd_enzyme"/>
</dbReference>
<dbReference type="Gene3D" id="2.30.38.10">
    <property type="entry name" value="Luciferase, Domain 3"/>
    <property type="match status" value="1"/>
</dbReference>
<dbReference type="NCBIfam" id="NF004837">
    <property type="entry name" value="PRK06187.1"/>
    <property type="match status" value="1"/>
</dbReference>
<sequence>MSENKERPWLRYYEPEVPAALEYPRATMPDLVEKAAVDFPERNAIVFAGVEITYRMLVGMMHKFAAALHGLGVRKGDRVALMSPNSPHYAVAYLAAQKTGAVVVQVNPMYVERELEHILNDAGCRVIIAYDALYPRIKSIRESTPLEHVLLFSLGKPAGTADDCALPAEQLLEQNPPAPPAVDIDPVEDLAVLQYTGGTTGVSKGAMLTHRNIVANALQVVSWFTGCRYGQERVLSVLPFFHVYGMTVAMNFALTIAATQIILPRFEINQVLETINTHRPTLFPGVPTMYVAINNYPEIGRYDLRSINYCISGSAPLPVDVAEKFEQLTGGYLVEGYGLTETSPVTHCNPLKGRRKVGSIGLPVPDTLCKIVDLETGEQELPPGEVGELCINGPQVMKGYWNMPEETACSLRDGWVYTGDVAKMDEDGYFYIVERKKDMIIAGGYNIYPREVEEVLFEHPKVMEAVVAGVPDRYRGETVKAYVVLKKGQTACEEELIQYCRGRLAAYKAPRQVEFRDSLPKTIVGKVLRRYLRDEEAAAARQDDGENK</sequence>
<accession>A0A1B7LF71</accession>
<dbReference type="OrthoDB" id="9778383at2"/>
<dbReference type="PROSITE" id="PS00455">
    <property type="entry name" value="AMP_BINDING"/>
    <property type="match status" value="1"/>
</dbReference>
<reference evidence="5 6" key="1">
    <citation type="submission" date="2016-04" db="EMBL/GenBank/DDBJ databases">
        <authorList>
            <person name="Evans L.H."/>
            <person name="Alamgir A."/>
            <person name="Owens N."/>
            <person name="Weber N.D."/>
            <person name="Virtaneva K."/>
            <person name="Barbian K."/>
            <person name="Babar A."/>
            <person name="Rosenke K."/>
        </authorList>
    </citation>
    <scope>NUCLEOTIDE SEQUENCE [LARGE SCALE GENOMIC DNA]</scope>
    <source>
        <strain evidence="5 6">LMa1</strain>
    </source>
</reference>
<evidence type="ECO:0000313" key="5">
    <source>
        <dbReference type="EMBL" id="OAT82289.1"/>
    </source>
</evidence>
<dbReference type="GO" id="GO:0016877">
    <property type="term" value="F:ligase activity, forming carbon-sulfur bonds"/>
    <property type="evidence" value="ECO:0007669"/>
    <property type="project" value="UniProtKB-ARBA"/>
</dbReference>
<dbReference type="PANTHER" id="PTHR43767">
    <property type="entry name" value="LONG-CHAIN-FATTY-ACID--COA LIGASE"/>
    <property type="match status" value="1"/>
</dbReference>
<dbReference type="CDD" id="cd05936">
    <property type="entry name" value="FC-FACS_FadD_like"/>
    <property type="match status" value="1"/>
</dbReference>
<dbReference type="RefSeq" id="WP_066667777.1">
    <property type="nucleotide sequence ID" value="NZ_LYVF01000137.1"/>
</dbReference>
<evidence type="ECO:0000259" key="4">
    <source>
        <dbReference type="Pfam" id="PF13193"/>
    </source>
</evidence>
<dbReference type="FunFam" id="3.40.50.12780:FF:000003">
    <property type="entry name" value="Long-chain-fatty-acid--CoA ligase FadD"/>
    <property type="match status" value="1"/>
</dbReference>
<dbReference type="InterPro" id="IPR045851">
    <property type="entry name" value="AMP-bd_C_sf"/>
</dbReference>
<feature type="domain" description="AMP-binding enzyme C-terminal" evidence="4">
    <location>
        <begin position="451"/>
        <end position="526"/>
    </location>
</feature>
<dbReference type="SUPFAM" id="SSF56801">
    <property type="entry name" value="Acetyl-CoA synthetase-like"/>
    <property type="match status" value="1"/>
</dbReference>
<evidence type="ECO:0000256" key="1">
    <source>
        <dbReference type="ARBA" id="ARBA00006432"/>
    </source>
</evidence>
<dbReference type="EMBL" id="LYVF01000137">
    <property type="protein sequence ID" value="OAT82289.1"/>
    <property type="molecule type" value="Genomic_DNA"/>
</dbReference>
<organism evidence="5 6">
    <name type="scientific">Desulfotomaculum copahuensis</name>
    <dbReference type="NCBI Taxonomy" id="1838280"/>
    <lineage>
        <taxon>Bacteria</taxon>
        <taxon>Bacillati</taxon>
        <taxon>Bacillota</taxon>
        <taxon>Clostridia</taxon>
        <taxon>Eubacteriales</taxon>
        <taxon>Desulfotomaculaceae</taxon>
        <taxon>Desulfotomaculum</taxon>
    </lineage>
</organism>
<dbReference type="InterPro" id="IPR025110">
    <property type="entry name" value="AMP-bd_C"/>
</dbReference>
<dbReference type="InterPro" id="IPR000873">
    <property type="entry name" value="AMP-dep_synth/lig_dom"/>
</dbReference>
<comment type="similarity">
    <text evidence="1">Belongs to the ATP-dependent AMP-binding enzyme family.</text>
</comment>
<keyword evidence="6" id="KW-1185">Reference proteome</keyword>
<dbReference type="Proteomes" id="UP000078532">
    <property type="component" value="Unassembled WGS sequence"/>
</dbReference>